<evidence type="ECO:0000256" key="1">
    <source>
        <dbReference type="SAM" id="MobiDB-lite"/>
    </source>
</evidence>
<comment type="caution">
    <text evidence="2">The sequence shown here is derived from an EMBL/GenBank/DDBJ whole genome shotgun (WGS) entry which is preliminary data.</text>
</comment>
<dbReference type="VEuPathDB" id="FungiDB:CC1G_10678"/>
<proteinExistence type="predicted"/>
<dbReference type="GeneID" id="6009319"/>
<keyword evidence="3" id="KW-1185">Reference proteome</keyword>
<feature type="compositionally biased region" description="Acidic residues" evidence="1">
    <location>
        <begin position="134"/>
        <end position="144"/>
    </location>
</feature>
<accession>A8NDQ4</accession>
<protein>
    <submittedName>
        <fullName evidence="2">Uncharacterized protein</fullName>
    </submittedName>
</protein>
<name>A8NDQ4_COPC7</name>
<dbReference type="HOGENOM" id="CLU_1214688_0_0_1"/>
<dbReference type="Proteomes" id="UP000001861">
    <property type="component" value="Unassembled WGS sequence"/>
</dbReference>
<dbReference type="AlphaFoldDB" id="A8NDQ4"/>
<organism evidence="2 3">
    <name type="scientific">Coprinopsis cinerea (strain Okayama-7 / 130 / ATCC MYA-4618 / FGSC 9003)</name>
    <name type="common">Inky cap fungus</name>
    <name type="synonym">Hormographiella aspergillata</name>
    <dbReference type="NCBI Taxonomy" id="240176"/>
    <lineage>
        <taxon>Eukaryota</taxon>
        <taxon>Fungi</taxon>
        <taxon>Dikarya</taxon>
        <taxon>Basidiomycota</taxon>
        <taxon>Agaricomycotina</taxon>
        <taxon>Agaricomycetes</taxon>
        <taxon>Agaricomycetidae</taxon>
        <taxon>Agaricales</taxon>
        <taxon>Agaricineae</taxon>
        <taxon>Psathyrellaceae</taxon>
        <taxon>Coprinopsis</taxon>
    </lineage>
</organism>
<dbReference type="EMBL" id="AACS02000002">
    <property type="protein sequence ID" value="EAU88982.2"/>
    <property type="molecule type" value="Genomic_DNA"/>
</dbReference>
<dbReference type="RefSeq" id="XP_001832829.2">
    <property type="nucleotide sequence ID" value="XM_001832777.2"/>
</dbReference>
<dbReference type="KEGG" id="cci:CC1G_10678"/>
<evidence type="ECO:0000313" key="3">
    <source>
        <dbReference type="Proteomes" id="UP000001861"/>
    </source>
</evidence>
<gene>
    <name evidence="2" type="ORF">CC1G_10678</name>
</gene>
<feature type="region of interest" description="Disordered" evidence="1">
    <location>
        <begin position="171"/>
        <end position="228"/>
    </location>
</feature>
<feature type="region of interest" description="Disordered" evidence="1">
    <location>
        <begin position="123"/>
        <end position="144"/>
    </location>
</feature>
<dbReference type="InParanoid" id="A8NDQ4"/>
<evidence type="ECO:0000313" key="2">
    <source>
        <dbReference type="EMBL" id="EAU88982.2"/>
    </source>
</evidence>
<feature type="compositionally biased region" description="Polar residues" evidence="1">
    <location>
        <begin position="174"/>
        <end position="187"/>
    </location>
</feature>
<sequence>MVQMKFHKRDELSSFTTLLLSSHAQRLGIHFPSTSYAVTHAPKLPKRDFMKTFDERALDYHHCHSFNDSRQGSPHYEVDEDECDDAESEASVSLHSDHSARTFPPFPRAVRPTLMAFYDDERYDDLEGRPPNEDGVDVEGDEGPLGDAQCARGQGQPVYGFGFWIGISKGRRGSASTERSGATGSSRRTIRFGISIGKRSRQQSRESAKTSSPAGSGFLRRFVPTWSV</sequence>
<reference evidence="2 3" key="1">
    <citation type="journal article" date="2010" name="Proc. Natl. Acad. Sci. U.S.A.">
        <title>Insights into evolution of multicellular fungi from the assembled chromosomes of the mushroom Coprinopsis cinerea (Coprinus cinereus).</title>
        <authorList>
            <person name="Stajich J.E."/>
            <person name="Wilke S.K."/>
            <person name="Ahren D."/>
            <person name="Au C.H."/>
            <person name="Birren B.W."/>
            <person name="Borodovsky M."/>
            <person name="Burns C."/>
            <person name="Canback B."/>
            <person name="Casselton L.A."/>
            <person name="Cheng C.K."/>
            <person name="Deng J."/>
            <person name="Dietrich F.S."/>
            <person name="Fargo D.C."/>
            <person name="Farman M.L."/>
            <person name="Gathman A.C."/>
            <person name="Goldberg J."/>
            <person name="Guigo R."/>
            <person name="Hoegger P.J."/>
            <person name="Hooker J.B."/>
            <person name="Huggins A."/>
            <person name="James T.Y."/>
            <person name="Kamada T."/>
            <person name="Kilaru S."/>
            <person name="Kodira C."/>
            <person name="Kues U."/>
            <person name="Kupfer D."/>
            <person name="Kwan H.S."/>
            <person name="Lomsadze A."/>
            <person name="Li W."/>
            <person name="Lilly W.W."/>
            <person name="Ma L.J."/>
            <person name="Mackey A.J."/>
            <person name="Manning G."/>
            <person name="Martin F."/>
            <person name="Muraguchi H."/>
            <person name="Natvig D.O."/>
            <person name="Palmerini H."/>
            <person name="Ramesh M.A."/>
            <person name="Rehmeyer C.J."/>
            <person name="Roe B.A."/>
            <person name="Shenoy N."/>
            <person name="Stanke M."/>
            <person name="Ter-Hovhannisyan V."/>
            <person name="Tunlid A."/>
            <person name="Velagapudi R."/>
            <person name="Vision T.J."/>
            <person name="Zeng Q."/>
            <person name="Zolan M.E."/>
            <person name="Pukkila P.J."/>
        </authorList>
    </citation>
    <scope>NUCLEOTIDE SEQUENCE [LARGE SCALE GENOMIC DNA]</scope>
    <source>
        <strain evidence="3">Okayama-7 / 130 / ATCC MYA-4618 / FGSC 9003</strain>
    </source>
</reference>